<dbReference type="SUPFAM" id="SSF143456">
    <property type="entry name" value="VC0467-like"/>
    <property type="match status" value="1"/>
</dbReference>
<dbReference type="NCBIfam" id="NF001270">
    <property type="entry name" value="PRK00228.2-2"/>
    <property type="match status" value="1"/>
</dbReference>
<keyword evidence="4" id="KW-1185">Reference proteome</keyword>
<proteinExistence type="inferred from homology"/>
<accession>A0A930VNL6</accession>
<dbReference type="AlphaFoldDB" id="A0A930VNL6"/>
<evidence type="ECO:0000256" key="2">
    <source>
        <dbReference type="HAMAP-Rule" id="MF_00758"/>
    </source>
</evidence>
<dbReference type="Proteomes" id="UP000660668">
    <property type="component" value="Unassembled WGS sequence"/>
</dbReference>
<evidence type="ECO:0000313" key="3">
    <source>
        <dbReference type="EMBL" id="MBF4768143.1"/>
    </source>
</evidence>
<dbReference type="GO" id="GO:0005829">
    <property type="term" value="C:cytosol"/>
    <property type="evidence" value="ECO:0007669"/>
    <property type="project" value="TreeGrafter"/>
</dbReference>
<sequence length="185" mass="19772">MADLRAGQLLVATPVLLDPNFAETVVLLLDADENGALGVVLNRPSTVPVAEVLEAWADVVAEPEVLFEGGPVSTEGALAVGRLRSVDDAPVGFREVADDLGVIDLDTPVELVDGSLEGLRIYAGYAGWGSGQLESEVEEGSWYVVPSIPPDCFRGDTDGLWRDVLRRQPGELAWHSTRPVDPDLN</sequence>
<reference evidence="3" key="1">
    <citation type="submission" date="2020-11" db="EMBL/GenBank/DDBJ databases">
        <title>Nocardioides cynanchi sp. nov., isolated from soil of rhizosphere of Cynanchum wilfordii.</title>
        <authorList>
            <person name="Lee J.-S."/>
            <person name="Suh M.K."/>
            <person name="Kim J.-S."/>
        </authorList>
    </citation>
    <scope>NUCLEOTIDE SEQUENCE</scope>
    <source>
        <strain evidence="3">KCTC 19276</strain>
    </source>
</reference>
<dbReference type="PANTHER" id="PTHR30327">
    <property type="entry name" value="UNCHARACTERIZED PROTEIN YQGE"/>
    <property type="match status" value="1"/>
</dbReference>
<dbReference type="RefSeq" id="WP_194696291.1">
    <property type="nucleotide sequence ID" value="NZ_JADKPO010000011.1"/>
</dbReference>
<comment type="caution">
    <text evidence="3">The sequence shown here is derived from an EMBL/GenBank/DDBJ whole genome shotgun (WGS) entry which is preliminary data.</text>
</comment>
<comment type="similarity">
    <text evidence="1 2">Belongs to the UPF0301 (AlgH) family.</text>
</comment>
<name>A0A930VNL6_9ACTN</name>
<dbReference type="Gene3D" id="3.40.1740.10">
    <property type="entry name" value="VC0467-like"/>
    <property type="match status" value="1"/>
</dbReference>
<evidence type="ECO:0000256" key="1">
    <source>
        <dbReference type="ARBA" id="ARBA00009600"/>
    </source>
</evidence>
<dbReference type="PANTHER" id="PTHR30327:SF1">
    <property type="entry name" value="UPF0301 PROTEIN YQGE"/>
    <property type="match status" value="1"/>
</dbReference>
<evidence type="ECO:0000313" key="4">
    <source>
        <dbReference type="Proteomes" id="UP000660668"/>
    </source>
</evidence>
<dbReference type="EMBL" id="JADKPO010000011">
    <property type="protein sequence ID" value="MBF4768143.1"/>
    <property type="molecule type" value="Genomic_DNA"/>
</dbReference>
<dbReference type="Pfam" id="PF02622">
    <property type="entry name" value="DUF179"/>
    <property type="match status" value="1"/>
</dbReference>
<dbReference type="InterPro" id="IPR003774">
    <property type="entry name" value="AlgH-like"/>
</dbReference>
<gene>
    <name evidence="3" type="ORF">ISU10_10220</name>
</gene>
<organism evidence="3 4">
    <name type="scientific">Nocardioides agariphilus</name>
    <dbReference type="NCBI Taxonomy" id="433664"/>
    <lineage>
        <taxon>Bacteria</taxon>
        <taxon>Bacillati</taxon>
        <taxon>Actinomycetota</taxon>
        <taxon>Actinomycetes</taxon>
        <taxon>Propionibacteriales</taxon>
        <taxon>Nocardioidaceae</taxon>
        <taxon>Nocardioides</taxon>
    </lineage>
</organism>
<dbReference type="HAMAP" id="MF_00758">
    <property type="entry name" value="UPF0301"/>
    <property type="match status" value="1"/>
</dbReference>
<protein>
    <recommendedName>
        <fullName evidence="2">UPF0301 protein ISU10_10220</fullName>
    </recommendedName>
</protein>